<keyword evidence="3" id="KW-1185">Reference proteome</keyword>
<proteinExistence type="predicted"/>
<evidence type="ECO:0000313" key="2">
    <source>
        <dbReference type="EMBL" id="EGP82432.1"/>
    </source>
</evidence>
<dbReference type="KEGG" id="ztr:MYCGRDRAFT_106592"/>
<feature type="region of interest" description="Disordered" evidence="1">
    <location>
        <begin position="52"/>
        <end position="72"/>
    </location>
</feature>
<dbReference type="RefSeq" id="XP_003847456.1">
    <property type="nucleotide sequence ID" value="XM_003847408.1"/>
</dbReference>
<dbReference type="HOGENOM" id="CLU_2724156_0_0_1"/>
<accession>F9XQT0</accession>
<name>F9XQT0_ZYMTI</name>
<dbReference type="GeneID" id="13400369"/>
<feature type="compositionally biased region" description="Basic residues" evidence="1">
    <location>
        <begin position="59"/>
        <end position="72"/>
    </location>
</feature>
<evidence type="ECO:0000313" key="3">
    <source>
        <dbReference type="Proteomes" id="UP000008062"/>
    </source>
</evidence>
<gene>
    <name evidence="2" type="ORF">MYCGRDRAFT_106592</name>
</gene>
<organism evidence="2 3">
    <name type="scientific">Zymoseptoria tritici (strain CBS 115943 / IPO323)</name>
    <name type="common">Speckled leaf blotch fungus</name>
    <name type="synonym">Septoria tritici</name>
    <dbReference type="NCBI Taxonomy" id="336722"/>
    <lineage>
        <taxon>Eukaryota</taxon>
        <taxon>Fungi</taxon>
        <taxon>Dikarya</taxon>
        <taxon>Ascomycota</taxon>
        <taxon>Pezizomycotina</taxon>
        <taxon>Dothideomycetes</taxon>
        <taxon>Dothideomycetidae</taxon>
        <taxon>Mycosphaerellales</taxon>
        <taxon>Mycosphaerellaceae</taxon>
        <taxon>Zymoseptoria</taxon>
    </lineage>
</organism>
<dbReference type="EMBL" id="CM001209">
    <property type="protein sequence ID" value="EGP82432.1"/>
    <property type="molecule type" value="Genomic_DNA"/>
</dbReference>
<reference evidence="2 3" key="1">
    <citation type="journal article" date="2011" name="PLoS Genet.">
        <title>Finished genome of the fungal wheat pathogen Mycosphaerella graminicola reveals dispensome structure, chromosome plasticity, and stealth pathogenesis.</title>
        <authorList>
            <person name="Goodwin S.B."/>
            <person name="Ben M'barek S."/>
            <person name="Dhillon B."/>
            <person name="Wittenberg A.H.J."/>
            <person name="Crane C.F."/>
            <person name="Hane J.K."/>
            <person name="Foster A.J."/>
            <person name="Van der Lee T.A.J."/>
            <person name="Grimwood J."/>
            <person name="Aerts A."/>
            <person name="Antoniw J."/>
            <person name="Bailey A."/>
            <person name="Bluhm B."/>
            <person name="Bowler J."/>
            <person name="Bristow J."/>
            <person name="van der Burgt A."/>
            <person name="Canto-Canche B."/>
            <person name="Churchill A.C.L."/>
            <person name="Conde-Ferraez L."/>
            <person name="Cools H.J."/>
            <person name="Coutinho P.M."/>
            <person name="Csukai M."/>
            <person name="Dehal P."/>
            <person name="De Wit P."/>
            <person name="Donzelli B."/>
            <person name="van de Geest H.C."/>
            <person name="van Ham R.C.H.J."/>
            <person name="Hammond-Kosack K.E."/>
            <person name="Henrissat B."/>
            <person name="Kilian A."/>
            <person name="Kobayashi A.K."/>
            <person name="Koopmann E."/>
            <person name="Kourmpetis Y."/>
            <person name="Kuzniar A."/>
            <person name="Lindquist E."/>
            <person name="Lombard V."/>
            <person name="Maliepaard C."/>
            <person name="Martins N."/>
            <person name="Mehrabi R."/>
            <person name="Nap J.P.H."/>
            <person name="Ponomarenko A."/>
            <person name="Rudd J.J."/>
            <person name="Salamov A."/>
            <person name="Schmutz J."/>
            <person name="Schouten H.J."/>
            <person name="Shapiro H."/>
            <person name="Stergiopoulos I."/>
            <person name="Torriani S.F.F."/>
            <person name="Tu H."/>
            <person name="de Vries R.P."/>
            <person name="Waalwijk C."/>
            <person name="Ware S.B."/>
            <person name="Wiebenga A."/>
            <person name="Zwiers L.-H."/>
            <person name="Oliver R.P."/>
            <person name="Grigoriev I.V."/>
            <person name="Kema G.H.J."/>
        </authorList>
    </citation>
    <scope>NUCLEOTIDE SEQUENCE [LARGE SCALE GENOMIC DNA]</scope>
    <source>
        <strain evidence="3">CBS 115943 / IPO323</strain>
    </source>
</reference>
<sequence length="72" mass="7865">MSSTRLPRILLAASRTPLGNPTAYPLNAALHFGASICPSSLCLPLSRSTTRRTVGTTRRIMRTSRRKRRGGV</sequence>
<evidence type="ECO:0000256" key="1">
    <source>
        <dbReference type="SAM" id="MobiDB-lite"/>
    </source>
</evidence>
<protein>
    <submittedName>
        <fullName evidence="2">Uncharacterized protein</fullName>
    </submittedName>
</protein>
<dbReference type="AlphaFoldDB" id="F9XQT0"/>
<dbReference type="Proteomes" id="UP000008062">
    <property type="component" value="Chromosome 14"/>
</dbReference>
<dbReference type="InParanoid" id="F9XQT0"/>